<evidence type="ECO:0000256" key="2">
    <source>
        <dbReference type="PIRSR" id="PIRSR601310-3"/>
    </source>
</evidence>
<proteinExistence type="predicted"/>
<dbReference type="GO" id="GO:0003824">
    <property type="term" value="F:catalytic activity"/>
    <property type="evidence" value="ECO:0007669"/>
    <property type="project" value="InterPro"/>
</dbReference>
<dbReference type="InterPro" id="IPR011146">
    <property type="entry name" value="HIT-like"/>
</dbReference>
<dbReference type="Gene3D" id="3.40.30.10">
    <property type="entry name" value="Glutaredoxin"/>
    <property type="match status" value="1"/>
</dbReference>
<sequence>MSRRRADAPSRSLGLGLGLAPGSTMVRRLGLLLLGAGAAEALRLTLFDMPVSNNGARARYIIQKKALDSNDVEVVSPMELGGLRSDEYLAKNPQGKMPLLSVDDSTFIYESDAIARFLLAEFRDRGEAFVCDDPLICAKSDLLVRLHDGYIQPIQGCMYKALPPFGTFGTRSLALDDIRKQLKILCDAAESNRVGDGPYILGTDKPTLADATIIPTLVFTSFMLPRHWGFSEEDAFGGAYLKDWWKSVQAADSVAANVVDEILAPLRAWDEKGRWNTIHGATTGSFFDSDEANDSVFGKIVRGEIPSKPVYEDKHCMAFPDLNPAAPEHLLVIPKSRNGLRRLTDATAEHTDVLGNLMLGAVRAHAAAAEARGEADDEAFDGLRVVVNDGPVGGQEVDHLHLHVLSGRSLKWPPG</sequence>
<dbReference type="EMBL" id="HBGJ01026197">
    <property type="protein sequence ID" value="CAD9258341.1"/>
    <property type="molecule type" value="Transcribed_RNA"/>
</dbReference>
<dbReference type="Pfam" id="PF13417">
    <property type="entry name" value="GST_N_3"/>
    <property type="match status" value="1"/>
</dbReference>
<dbReference type="SUPFAM" id="SSF52833">
    <property type="entry name" value="Thioredoxin-like"/>
    <property type="match status" value="1"/>
</dbReference>
<dbReference type="SUPFAM" id="SSF54197">
    <property type="entry name" value="HIT-like"/>
    <property type="match status" value="1"/>
</dbReference>
<evidence type="ECO:0000256" key="1">
    <source>
        <dbReference type="PIRSR" id="PIRSR601310-1"/>
    </source>
</evidence>
<dbReference type="InterPro" id="IPR019808">
    <property type="entry name" value="Histidine_triad_CS"/>
</dbReference>
<evidence type="ECO:0008006" key="7">
    <source>
        <dbReference type="Google" id="ProtNLM"/>
    </source>
</evidence>
<dbReference type="InterPro" id="IPR036282">
    <property type="entry name" value="Glutathione-S-Trfase_C_sf"/>
</dbReference>
<dbReference type="SUPFAM" id="SSF47616">
    <property type="entry name" value="GST C-terminal domain-like"/>
    <property type="match status" value="1"/>
</dbReference>
<dbReference type="Gene3D" id="3.30.428.10">
    <property type="entry name" value="HIT-like"/>
    <property type="match status" value="1"/>
</dbReference>
<dbReference type="AlphaFoldDB" id="A0A7S1XS19"/>
<dbReference type="CDD" id="cd00299">
    <property type="entry name" value="GST_C_family"/>
    <property type="match status" value="1"/>
</dbReference>
<dbReference type="Pfam" id="PF01230">
    <property type="entry name" value="HIT"/>
    <property type="match status" value="1"/>
</dbReference>
<feature type="domain" description="GST N-terminal" evidence="4">
    <location>
        <begin position="42"/>
        <end position="126"/>
    </location>
</feature>
<dbReference type="PROSITE" id="PS50404">
    <property type="entry name" value="GST_NTER"/>
    <property type="match status" value="1"/>
</dbReference>
<dbReference type="Gene3D" id="1.20.1050.10">
    <property type="match status" value="1"/>
</dbReference>
<evidence type="ECO:0000256" key="3">
    <source>
        <dbReference type="PROSITE-ProRule" id="PRU00464"/>
    </source>
</evidence>
<dbReference type="PRINTS" id="PR00332">
    <property type="entry name" value="HISTRIAD"/>
</dbReference>
<gene>
    <name evidence="6" type="ORF">PPAR1163_LOCUS16713</name>
</gene>
<feature type="active site" description="Tele-AMP-histidine intermediate" evidence="1">
    <location>
        <position position="401"/>
    </location>
</feature>
<dbReference type="PANTHER" id="PTHR23089">
    <property type="entry name" value="HISTIDINE TRIAD HIT PROTEIN"/>
    <property type="match status" value="1"/>
</dbReference>
<protein>
    <recommendedName>
        <fullName evidence="7">GST N-terminal domain-containing protein</fullName>
    </recommendedName>
</protein>
<evidence type="ECO:0000313" key="6">
    <source>
        <dbReference type="EMBL" id="CAD9258341.1"/>
    </source>
</evidence>
<evidence type="ECO:0000259" key="5">
    <source>
        <dbReference type="PROSITE" id="PS51084"/>
    </source>
</evidence>
<organism evidence="6">
    <name type="scientific">Phaeomonas parva</name>
    <dbReference type="NCBI Taxonomy" id="124430"/>
    <lineage>
        <taxon>Eukaryota</taxon>
        <taxon>Sar</taxon>
        <taxon>Stramenopiles</taxon>
        <taxon>Ochrophyta</taxon>
        <taxon>Pinguiophyceae</taxon>
        <taxon>Pinguiochrysidales</taxon>
        <taxon>Pinguiochrysidaceae</taxon>
        <taxon>Phaeomonas</taxon>
    </lineage>
</organism>
<dbReference type="InterPro" id="IPR004045">
    <property type="entry name" value="Glutathione_S-Trfase_N"/>
</dbReference>
<feature type="domain" description="HIT" evidence="5">
    <location>
        <begin position="296"/>
        <end position="415"/>
    </location>
</feature>
<feature type="short sequence motif" description="Histidine triad motif" evidence="2 3">
    <location>
        <begin position="399"/>
        <end position="403"/>
    </location>
</feature>
<reference evidence="6" key="1">
    <citation type="submission" date="2021-01" db="EMBL/GenBank/DDBJ databases">
        <authorList>
            <person name="Corre E."/>
            <person name="Pelletier E."/>
            <person name="Niang G."/>
            <person name="Scheremetjew M."/>
            <person name="Finn R."/>
            <person name="Kale V."/>
            <person name="Holt S."/>
            <person name="Cochrane G."/>
            <person name="Meng A."/>
            <person name="Brown T."/>
            <person name="Cohen L."/>
        </authorList>
    </citation>
    <scope>NUCLEOTIDE SEQUENCE</scope>
    <source>
        <strain evidence="6">CCMP2877</strain>
    </source>
</reference>
<dbReference type="InterPro" id="IPR036249">
    <property type="entry name" value="Thioredoxin-like_sf"/>
</dbReference>
<dbReference type="InterPro" id="IPR036265">
    <property type="entry name" value="HIT-like_sf"/>
</dbReference>
<accession>A0A7S1XS19</accession>
<dbReference type="InterPro" id="IPR001310">
    <property type="entry name" value="Histidine_triad_HIT"/>
</dbReference>
<dbReference type="PROSITE" id="PS00892">
    <property type="entry name" value="HIT_1"/>
    <property type="match status" value="1"/>
</dbReference>
<evidence type="ECO:0000259" key="4">
    <source>
        <dbReference type="PROSITE" id="PS50404"/>
    </source>
</evidence>
<name>A0A7S1XS19_9STRA</name>
<dbReference type="PROSITE" id="PS51084">
    <property type="entry name" value="HIT_2"/>
    <property type="match status" value="1"/>
</dbReference>